<keyword evidence="1" id="KW-0812">Transmembrane</keyword>
<keyword evidence="1" id="KW-0472">Membrane</keyword>
<evidence type="ECO:0000313" key="3">
    <source>
        <dbReference type="Proteomes" id="UP000198802"/>
    </source>
</evidence>
<accession>A0A0S4QF61</accession>
<name>A0A0S4QF61_9ACTN</name>
<feature type="transmembrane region" description="Helical" evidence="1">
    <location>
        <begin position="33"/>
        <end position="50"/>
    </location>
</feature>
<gene>
    <name evidence="2" type="ORF">Ga0074812_102118</name>
</gene>
<reference evidence="3" key="1">
    <citation type="submission" date="2015-11" db="EMBL/GenBank/DDBJ databases">
        <authorList>
            <person name="Varghese N."/>
        </authorList>
    </citation>
    <scope>NUCLEOTIDE SEQUENCE [LARGE SCALE GENOMIC DNA]</scope>
    <source>
        <strain evidence="3">DSM 45899</strain>
    </source>
</reference>
<keyword evidence="3" id="KW-1185">Reference proteome</keyword>
<dbReference type="AlphaFoldDB" id="A0A0S4QF61"/>
<dbReference type="Proteomes" id="UP000198802">
    <property type="component" value="Unassembled WGS sequence"/>
</dbReference>
<feature type="transmembrane region" description="Helical" evidence="1">
    <location>
        <begin position="57"/>
        <end position="74"/>
    </location>
</feature>
<dbReference type="EMBL" id="FAOZ01000002">
    <property type="protein sequence ID" value="CUU54115.1"/>
    <property type="molecule type" value="Genomic_DNA"/>
</dbReference>
<sequence>MSYGSIALSLLVGSLLARREPLRSLLRSTKVQWFLFLFNGSIAVGSYFFVDGNKGIGLAVGMGLVALGAGLGLLKHPNRSAARPE</sequence>
<proteinExistence type="predicted"/>
<keyword evidence="1" id="KW-1133">Transmembrane helix</keyword>
<evidence type="ECO:0000256" key="1">
    <source>
        <dbReference type="SAM" id="Phobius"/>
    </source>
</evidence>
<protein>
    <submittedName>
        <fullName evidence="2">Uncharacterized protein</fullName>
    </submittedName>
</protein>
<evidence type="ECO:0000313" key="2">
    <source>
        <dbReference type="EMBL" id="CUU54115.1"/>
    </source>
</evidence>
<organism evidence="2 3">
    <name type="scientific">Parafrankia irregularis</name>
    <dbReference type="NCBI Taxonomy" id="795642"/>
    <lineage>
        <taxon>Bacteria</taxon>
        <taxon>Bacillati</taxon>
        <taxon>Actinomycetota</taxon>
        <taxon>Actinomycetes</taxon>
        <taxon>Frankiales</taxon>
        <taxon>Frankiaceae</taxon>
        <taxon>Parafrankia</taxon>
    </lineage>
</organism>